<evidence type="ECO:0000313" key="4">
    <source>
        <dbReference type="Proteomes" id="UP001209168"/>
    </source>
</evidence>
<gene>
    <name evidence="3" type="ORF">ONT23_09515</name>
</gene>
<name>A0AAW5UTE6_9BACT</name>
<dbReference type="PANTHER" id="PTHR43000">
    <property type="entry name" value="DTDP-D-GLUCOSE 4,6-DEHYDRATASE-RELATED"/>
    <property type="match status" value="1"/>
</dbReference>
<dbReference type="AlphaFoldDB" id="A0AAW5UTE6"/>
<comment type="caution">
    <text evidence="3">The sequence shown here is derived from an EMBL/GenBank/DDBJ whole genome shotgun (WGS) entry which is preliminary data.</text>
</comment>
<dbReference type="EMBL" id="JAPDVH010000001">
    <property type="protein sequence ID" value="MCW4155770.1"/>
    <property type="molecule type" value="Genomic_DNA"/>
</dbReference>
<accession>A0AAW5UTE6</accession>
<sequence length="315" mass="35839">MRILITGATGFVGKTLIPYLYNKGMEDIVLLVRNEAKASNLFPEFDVSVISTEDDIWVNQVTEINPDVTLHLAAAFTGRHDEENISKLIEANLSFTTLLLEALSKTSCRHFINIGTFSEFRNGNGEYLPNNLYSATKTAERPIIQYYQSISHWNWINVVVYSPYGRYNPYKKVIDYMIESFDAETPVAFTKGEQVLDFIHVDDMADFFFTLIQKLSSLKNDYYQFHLGTGQGHSIREVAGVMEEVWKRKMNANWGGRAYSEQDIMHAVAPIELNLKLLNWKSKISLEEGISILMEDTKITPPLLGNVKSLYLLAA</sequence>
<dbReference type="InterPro" id="IPR036291">
    <property type="entry name" value="NAD(P)-bd_dom_sf"/>
</dbReference>
<protein>
    <submittedName>
        <fullName evidence="3">NAD(P)-dependent oxidoreductase</fullName>
    </submittedName>
</protein>
<dbReference type="RefSeq" id="WP_264901168.1">
    <property type="nucleotide sequence ID" value="NZ_JAPDVH010000001.1"/>
</dbReference>
<dbReference type="InterPro" id="IPR001509">
    <property type="entry name" value="Epimerase_deHydtase"/>
</dbReference>
<dbReference type="Gene3D" id="3.40.50.720">
    <property type="entry name" value="NAD(P)-binding Rossmann-like Domain"/>
    <property type="match status" value="1"/>
</dbReference>
<evidence type="ECO:0000256" key="1">
    <source>
        <dbReference type="ARBA" id="ARBA00007637"/>
    </source>
</evidence>
<proteinExistence type="inferred from homology"/>
<organism evidence="3 4">
    <name type="scientific">Segatella copri</name>
    <dbReference type="NCBI Taxonomy" id="165179"/>
    <lineage>
        <taxon>Bacteria</taxon>
        <taxon>Pseudomonadati</taxon>
        <taxon>Bacteroidota</taxon>
        <taxon>Bacteroidia</taxon>
        <taxon>Bacteroidales</taxon>
        <taxon>Prevotellaceae</taxon>
        <taxon>Segatella</taxon>
    </lineage>
</organism>
<dbReference type="Pfam" id="PF01370">
    <property type="entry name" value="Epimerase"/>
    <property type="match status" value="1"/>
</dbReference>
<reference evidence="3" key="1">
    <citation type="submission" date="2022-11" db="EMBL/GenBank/DDBJ databases">
        <title>Genomic repertoires linked with pathogenic potency of arthritogenic Prevotella copri isolated from the gut of rheumatoid arthritis patients.</title>
        <authorList>
            <person name="Nii T."/>
            <person name="Maeda Y."/>
            <person name="Motooka D."/>
            <person name="Naito M."/>
            <person name="Matsumoto Y."/>
            <person name="Ogawa T."/>
            <person name="Oguro-Igashira E."/>
            <person name="Kishikawa T."/>
            <person name="Yamashita M."/>
            <person name="Koizumi S."/>
            <person name="Kurakawa T."/>
            <person name="Okumura R."/>
            <person name="Kayama H."/>
            <person name="Murakami M."/>
            <person name="Sakaguchi T."/>
            <person name="Das B."/>
            <person name="Nakamura S."/>
            <person name="Okada Y."/>
            <person name="Kumanogoh A."/>
            <person name="Takeda K."/>
        </authorList>
    </citation>
    <scope>NUCLEOTIDE SEQUENCE</scope>
    <source>
        <strain evidence="3">H012_8</strain>
    </source>
</reference>
<feature type="domain" description="NAD-dependent epimerase/dehydratase" evidence="2">
    <location>
        <begin position="3"/>
        <end position="218"/>
    </location>
</feature>
<evidence type="ECO:0000313" key="3">
    <source>
        <dbReference type="EMBL" id="MCW4155770.1"/>
    </source>
</evidence>
<dbReference type="Proteomes" id="UP001209168">
    <property type="component" value="Unassembled WGS sequence"/>
</dbReference>
<dbReference type="SUPFAM" id="SSF51735">
    <property type="entry name" value="NAD(P)-binding Rossmann-fold domains"/>
    <property type="match status" value="1"/>
</dbReference>
<evidence type="ECO:0000259" key="2">
    <source>
        <dbReference type="Pfam" id="PF01370"/>
    </source>
</evidence>
<comment type="similarity">
    <text evidence="1">Belongs to the NAD(P)-dependent epimerase/dehydratase family.</text>
</comment>